<proteinExistence type="predicted"/>
<keyword evidence="2" id="KW-1003">Cell membrane</keyword>
<feature type="transmembrane region" description="Helical" evidence="6">
    <location>
        <begin position="90"/>
        <end position="116"/>
    </location>
</feature>
<keyword evidence="5 6" id="KW-0472">Membrane</keyword>
<sequence>MSRSLDRGTAARLGRTLSAQAYGQLVTLAVQLALVPLLLHAWGVPLYGAWLLLSAVPFYLTFSDFGFTYVAKNAMVMAVAAGRRDEALRIFQSIFALLAIAAPLLLAASAAAIFLADVPGWLSVDAVTPGAARTTLLLLIANVLFYQLFLLVCAGIRAENRPASEAMWAASARLLEGTAVAAAALAGGGLIAAAGAMLAVRLITLAAAYRWLRGLSHWLSLGTRHADHATLAGLCRPALAYMLLPLAQALLIQAPLLIVGGALGAVATVIFSTTRTVSRVGMAAINMLNNSVTSEYAALAGRGDRHGAARLLRVQAGVTAPLTAAYALAVLIAAPFVLPMLTHGAVQPVYPFLPLLVAAVAAEMLWSALFTPIASVNRHGAVTLIFLLVATVTLAAAAVLAPIFGLSGIAAALLAGHIAMIPVMIWGHRRAR</sequence>
<feature type="transmembrane region" description="Helical" evidence="6">
    <location>
        <begin position="179"/>
        <end position="212"/>
    </location>
</feature>
<dbReference type="InterPro" id="IPR050833">
    <property type="entry name" value="Poly_Biosynth_Transport"/>
</dbReference>
<feature type="transmembrane region" description="Helical" evidence="6">
    <location>
        <begin position="136"/>
        <end position="158"/>
    </location>
</feature>
<dbReference type="OrthoDB" id="7011692at2"/>
<dbReference type="AlphaFoldDB" id="A0A245ZKP1"/>
<feature type="transmembrane region" description="Helical" evidence="6">
    <location>
        <begin position="250"/>
        <end position="272"/>
    </location>
</feature>
<evidence type="ECO:0000256" key="1">
    <source>
        <dbReference type="ARBA" id="ARBA00004651"/>
    </source>
</evidence>
<comment type="subcellular location">
    <subcellularLocation>
        <location evidence="1">Cell membrane</location>
        <topology evidence="1">Multi-pass membrane protein</topology>
    </subcellularLocation>
</comment>
<dbReference type="PANTHER" id="PTHR30250">
    <property type="entry name" value="PST FAMILY PREDICTED COLANIC ACID TRANSPORTER"/>
    <property type="match status" value="1"/>
</dbReference>
<keyword evidence="3 6" id="KW-0812">Transmembrane</keyword>
<dbReference type="EMBL" id="NBBI01000003">
    <property type="protein sequence ID" value="OWK30318.1"/>
    <property type="molecule type" value="Genomic_DNA"/>
</dbReference>
<dbReference type="RefSeq" id="WP_088367315.1">
    <property type="nucleotide sequence ID" value="NZ_NBBI01000003.1"/>
</dbReference>
<feature type="transmembrane region" description="Helical" evidence="6">
    <location>
        <begin position="409"/>
        <end position="427"/>
    </location>
</feature>
<feature type="transmembrane region" description="Helical" evidence="6">
    <location>
        <begin position="318"/>
        <end position="338"/>
    </location>
</feature>
<feature type="transmembrane region" description="Helical" evidence="6">
    <location>
        <begin position="350"/>
        <end position="369"/>
    </location>
</feature>
<protein>
    <recommendedName>
        <fullName evidence="9">Polysaccharide biosynthesis protein</fullName>
    </recommendedName>
</protein>
<evidence type="ECO:0000313" key="8">
    <source>
        <dbReference type="Proteomes" id="UP000197290"/>
    </source>
</evidence>
<evidence type="ECO:0000256" key="6">
    <source>
        <dbReference type="SAM" id="Phobius"/>
    </source>
</evidence>
<evidence type="ECO:0000256" key="3">
    <source>
        <dbReference type="ARBA" id="ARBA00022692"/>
    </source>
</evidence>
<reference evidence="7 8" key="1">
    <citation type="submission" date="2017-03" db="EMBL/GenBank/DDBJ databases">
        <title>Genome sequence of Sphingomonas dokdonensis DSM 21029.</title>
        <authorList>
            <person name="Poehlein A."/>
            <person name="Wuebbeler J.H."/>
            <person name="Steinbuechel A."/>
            <person name="Daniel R."/>
        </authorList>
    </citation>
    <scope>NUCLEOTIDE SEQUENCE [LARGE SCALE GENOMIC DNA]</scope>
    <source>
        <strain evidence="7 8">DSM 21029</strain>
    </source>
</reference>
<gene>
    <name evidence="7" type="ORF">SPDO_20030</name>
</gene>
<feature type="transmembrane region" description="Helical" evidence="6">
    <location>
        <begin position="21"/>
        <end position="43"/>
    </location>
</feature>
<feature type="transmembrane region" description="Helical" evidence="6">
    <location>
        <begin position="381"/>
        <end position="403"/>
    </location>
</feature>
<dbReference type="Proteomes" id="UP000197290">
    <property type="component" value="Unassembled WGS sequence"/>
</dbReference>
<evidence type="ECO:0008006" key="9">
    <source>
        <dbReference type="Google" id="ProtNLM"/>
    </source>
</evidence>
<keyword evidence="4 6" id="KW-1133">Transmembrane helix</keyword>
<evidence type="ECO:0000256" key="2">
    <source>
        <dbReference type="ARBA" id="ARBA00022475"/>
    </source>
</evidence>
<evidence type="ECO:0000313" key="7">
    <source>
        <dbReference type="EMBL" id="OWK30318.1"/>
    </source>
</evidence>
<evidence type="ECO:0000256" key="4">
    <source>
        <dbReference type="ARBA" id="ARBA00022989"/>
    </source>
</evidence>
<feature type="transmembrane region" description="Helical" evidence="6">
    <location>
        <begin position="49"/>
        <end position="70"/>
    </location>
</feature>
<name>A0A245ZKP1_9SPHN</name>
<dbReference type="PANTHER" id="PTHR30250:SF26">
    <property type="entry name" value="PSMA PROTEIN"/>
    <property type="match status" value="1"/>
</dbReference>
<organism evidence="7 8">
    <name type="scientific">Sphingomonas dokdonensis</name>
    <dbReference type="NCBI Taxonomy" id="344880"/>
    <lineage>
        <taxon>Bacteria</taxon>
        <taxon>Pseudomonadati</taxon>
        <taxon>Pseudomonadota</taxon>
        <taxon>Alphaproteobacteria</taxon>
        <taxon>Sphingomonadales</taxon>
        <taxon>Sphingomonadaceae</taxon>
        <taxon>Sphingomonas</taxon>
    </lineage>
</organism>
<comment type="caution">
    <text evidence="7">The sequence shown here is derived from an EMBL/GenBank/DDBJ whole genome shotgun (WGS) entry which is preliminary data.</text>
</comment>
<accession>A0A245ZKP1</accession>
<dbReference type="GO" id="GO:0005886">
    <property type="term" value="C:plasma membrane"/>
    <property type="evidence" value="ECO:0007669"/>
    <property type="project" value="UniProtKB-SubCell"/>
</dbReference>
<keyword evidence="8" id="KW-1185">Reference proteome</keyword>
<evidence type="ECO:0000256" key="5">
    <source>
        <dbReference type="ARBA" id="ARBA00023136"/>
    </source>
</evidence>